<dbReference type="PANTHER" id="PTHR13425">
    <property type="entry name" value="HEADCASE PROTEIN"/>
    <property type="match status" value="1"/>
</dbReference>
<evidence type="ECO:0000259" key="3">
    <source>
        <dbReference type="Pfam" id="PF16002"/>
    </source>
</evidence>
<dbReference type="InterPro" id="IPR054537">
    <property type="entry name" value="HECA_N"/>
</dbReference>
<proteinExistence type="predicted"/>
<dbReference type="InterPro" id="IPR026066">
    <property type="entry name" value="Headcase"/>
</dbReference>
<feature type="domain" description="Headcase middle" evidence="3">
    <location>
        <begin position="294"/>
        <end position="395"/>
    </location>
</feature>
<evidence type="ECO:0000313" key="4">
    <source>
        <dbReference type="Proteomes" id="UP000515159"/>
    </source>
</evidence>
<dbReference type="InterPro" id="IPR031947">
    <property type="entry name" value="Headcase_mid"/>
</dbReference>
<organism evidence="4 5">
    <name type="scientific">Geotrypetes seraphini</name>
    <name type="common">Gaboon caecilian</name>
    <name type="synonym">Caecilia seraphini</name>
    <dbReference type="NCBI Taxonomy" id="260995"/>
    <lineage>
        <taxon>Eukaryota</taxon>
        <taxon>Metazoa</taxon>
        <taxon>Chordata</taxon>
        <taxon>Craniata</taxon>
        <taxon>Vertebrata</taxon>
        <taxon>Euteleostomi</taxon>
        <taxon>Amphibia</taxon>
        <taxon>Gymnophiona</taxon>
        <taxon>Geotrypetes</taxon>
    </lineage>
</organism>
<feature type="compositionally biased region" description="Basic and acidic residues" evidence="1">
    <location>
        <begin position="188"/>
        <end position="197"/>
    </location>
</feature>
<dbReference type="Pfam" id="PF16002">
    <property type="entry name" value="Headcase"/>
    <property type="match status" value="1"/>
</dbReference>
<dbReference type="CTD" id="51696"/>
<feature type="region of interest" description="Disordered" evidence="1">
    <location>
        <begin position="1"/>
        <end position="26"/>
    </location>
</feature>
<dbReference type="RefSeq" id="XP_033795182.1">
    <property type="nucleotide sequence ID" value="XM_033939291.1"/>
</dbReference>
<evidence type="ECO:0000313" key="5">
    <source>
        <dbReference type="RefSeq" id="XP_033795182.1"/>
    </source>
</evidence>
<dbReference type="AlphaFoldDB" id="A0A6P8Q634"/>
<evidence type="ECO:0000256" key="1">
    <source>
        <dbReference type="SAM" id="MobiDB-lite"/>
    </source>
</evidence>
<feature type="region of interest" description="Disordered" evidence="1">
    <location>
        <begin position="188"/>
        <end position="239"/>
    </location>
</feature>
<dbReference type="Pfam" id="PF15353">
    <property type="entry name" value="HECA_N"/>
    <property type="match status" value="1"/>
</dbReference>
<dbReference type="Proteomes" id="UP000515159">
    <property type="component" value="Chromosome 3"/>
</dbReference>
<evidence type="ECO:0000259" key="2">
    <source>
        <dbReference type="Pfam" id="PF15353"/>
    </source>
</evidence>
<feature type="compositionally biased region" description="Polar residues" evidence="1">
    <location>
        <begin position="215"/>
        <end position="224"/>
    </location>
</feature>
<protein>
    <submittedName>
        <fullName evidence="5">Headcase protein homolog isoform X2</fullName>
    </submittedName>
</protein>
<feature type="compositionally biased region" description="Basic and acidic residues" evidence="1">
    <location>
        <begin position="225"/>
        <end position="236"/>
    </location>
</feature>
<sequence>MPNVKNSKGKKNKRANSSGDEQENGASVAVAAGGAGAAAAAVAVTATATIVPTAAAAAAAVATAAASSFPTADSRNEAPCATPLICSLGRSVDLEKDDYQKIACNNEHCPYSTWMHLQCFYEWESSILVQFNCIGRARSWNEKQCRQNMWTKKGYDLAFRFCSCRCGQGHLKKDTDWYQVKRMQDEKKKKTGSEKALGRSMSESLDDGKKCRAASKSQRGLNFDSQRRHSVDRQNSQEKGVGAVYGLRSPCGSPGQSPPSGYSILSPSHFSGPRSSRYLGEFLKNAIHLEPHKKSMAAGRLMHLYAVCVDCLEGVHKIICIKCKSRWDGSWHQLGTMYTYDILAASPCCQARLNCKHCGKPVIDVRIGMQYFSEYSNVQQCPHCGNLDYHFVKPFSSFKVLEAY</sequence>
<feature type="domain" description="Headcase N-terminal" evidence="2">
    <location>
        <begin position="80"/>
        <end position="177"/>
    </location>
</feature>
<dbReference type="GeneID" id="117357984"/>
<accession>A0A6P8Q634</accession>
<name>A0A6P8Q634_GEOSA</name>
<gene>
    <name evidence="5" type="primary">HECA</name>
</gene>
<reference evidence="5" key="1">
    <citation type="submission" date="2025-08" db="UniProtKB">
        <authorList>
            <consortium name="RefSeq"/>
        </authorList>
    </citation>
    <scope>IDENTIFICATION</scope>
</reference>
<dbReference type="PANTHER" id="PTHR13425:SF3">
    <property type="entry name" value="HEADCASE PROTEIN HOMOLOG"/>
    <property type="match status" value="1"/>
</dbReference>
<keyword evidence="4" id="KW-1185">Reference proteome</keyword>